<dbReference type="Pfam" id="PF18998">
    <property type="entry name" value="Flg_new_2"/>
    <property type="match status" value="1"/>
</dbReference>
<feature type="non-terminal residue" evidence="2">
    <location>
        <position position="547"/>
    </location>
</feature>
<feature type="non-terminal residue" evidence="2">
    <location>
        <position position="1"/>
    </location>
</feature>
<dbReference type="AlphaFoldDB" id="A0A1V1NVG0"/>
<evidence type="ECO:0000313" key="2">
    <source>
        <dbReference type="EMBL" id="ETR66570.1"/>
    </source>
</evidence>
<proteinExistence type="predicted"/>
<protein>
    <recommendedName>
        <fullName evidence="1">Bacterial repeat domain-containing protein</fullName>
    </recommendedName>
</protein>
<dbReference type="NCBIfam" id="NF012211">
    <property type="entry name" value="tand_rpt_95"/>
    <property type="match status" value="3"/>
</dbReference>
<evidence type="ECO:0000259" key="1">
    <source>
        <dbReference type="Pfam" id="PF18998"/>
    </source>
</evidence>
<dbReference type="InterPro" id="IPR044060">
    <property type="entry name" value="Bacterial_rp_domain"/>
</dbReference>
<dbReference type="Pfam" id="PF17963">
    <property type="entry name" value="Big_9"/>
    <property type="match status" value="3"/>
</dbReference>
<name>A0A1V1NVG0_9BACT</name>
<sequence length="547" mass="61523">TPNANINGDDSFSYIANDGSSDSNAATVIISITPVNDPPIAQSDELSTIENQSQTGILHATDIDSMTLTYRIDSHPNKGTVNIINDLTGEYTYIPDTNIFGEDSFTFKVNDGIDDSNIATINILIDFVNDPPIAHNKDIIIDEDQYIYIKLIATDPENDTLTYHLFNHPAFGTVDIINDTALYTPNQHYNGPDSFTYKVNDGELNSNTATIMITINSIYDRPEANDQYISTTEDMPLDITLTGFSPENKNLTFRITDMPVHGELSKTPPYLTYTPNLHFYGVDSFSFIVNDTISDSLPGNISMTVNRSETYLLTLLGTGYGSIKVNSISVLFPWENHYLADQEICIEALPVSDWQFMNWSGDLDSSDNPACYIMDQNKTISANIDIQKFRLNISGTEPIKINNETHYLPYSNVYQIHSHILLETQSERFKCWEGDIQNGDNPFEFNITKNTSINARFYPVPNWKTVLKVKRQVDTTDVRQTTEIAIGTAPQAYTKISSNFPENYSCDIVIYNSLFEMLSEDIQFENQDEHKWIIGVDPHGTIGNPLI</sequence>
<dbReference type="Gene3D" id="2.60.40.3440">
    <property type="match status" value="3"/>
</dbReference>
<evidence type="ECO:0000313" key="3">
    <source>
        <dbReference type="Proteomes" id="UP000189670"/>
    </source>
</evidence>
<gene>
    <name evidence="2" type="ORF">OMM_12631</name>
</gene>
<reference evidence="3" key="1">
    <citation type="submission" date="2012-11" db="EMBL/GenBank/DDBJ databases">
        <authorList>
            <person name="Lucero-Rivera Y.E."/>
            <person name="Tovar-Ramirez D."/>
        </authorList>
    </citation>
    <scope>NUCLEOTIDE SEQUENCE [LARGE SCALE GENOMIC DNA]</scope>
    <source>
        <strain evidence="3">Araruama</strain>
    </source>
</reference>
<comment type="caution">
    <text evidence="2">The sequence shown here is derived from an EMBL/GenBank/DDBJ whole genome shotgun (WGS) entry which is preliminary data.</text>
</comment>
<accession>A0A1V1NVG0</accession>
<dbReference type="EMBL" id="ATBP01001896">
    <property type="protein sequence ID" value="ETR66570.1"/>
    <property type="molecule type" value="Genomic_DNA"/>
</dbReference>
<feature type="domain" description="Bacterial repeat" evidence="1">
    <location>
        <begin position="335"/>
        <end position="383"/>
    </location>
</feature>
<dbReference type="Proteomes" id="UP000189670">
    <property type="component" value="Unassembled WGS sequence"/>
</dbReference>
<organism evidence="2 3">
    <name type="scientific">Candidatus Magnetoglobus multicellularis str. Araruama</name>
    <dbReference type="NCBI Taxonomy" id="890399"/>
    <lineage>
        <taxon>Bacteria</taxon>
        <taxon>Pseudomonadati</taxon>
        <taxon>Thermodesulfobacteriota</taxon>
        <taxon>Desulfobacteria</taxon>
        <taxon>Desulfobacterales</taxon>
        <taxon>Desulfobacteraceae</taxon>
        <taxon>Candidatus Magnetoglobus</taxon>
    </lineage>
</organism>